<comment type="similarity">
    <text evidence="1">Belongs to the leucine-binding protein family.</text>
</comment>
<dbReference type="EMBL" id="CP054840">
    <property type="protein sequence ID" value="QKV52480.1"/>
    <property type="molecule type" value="Genomic_DNA"/>
</dbReference>
<dbReference type="PANTHER" id="PTHR47235:SF1">
    <property type="entry name" value="BLR6548 PROTEIN"/>
    <property type="match status" value="1"/>
</dbReference>
<dbReference type="Proteomes" id="UP000509579">
    <property type="component" value="Chromosome"/>
</dbReference>
<dbReference type="RefSeq" id="WP_175503360.1">
    <property type="nucleotide sequence ID" value="NZ_CAURQT010000058.1"/>
</dbReference>
<dbReference type="KEGG" id="aant:HUK68_05910"/>
<name>A0A6N1X3Z3_9BURK</name>
<evidence type="ECO:0000313" key="6">
    <source>
        <dbReference type="Proteomes" id="UP000509579"/>
    </source>
</evidence>
<feature type="chain" id="PRO_5027058571" evidence="3">
    <location>
        <begin position="27"/>
        <end position="379"/>
    </location>
</feature>
<dbReference type="Gene3D" id="3.40.50.2300">
    <property type="match status" value="2"/>
</dbReference>
<dbReference type="CDD" id="cd06326">
    <property type="entry name" value="PBP1_ABC_ligand_binding-like"/>
    <property type="match status" value="1"/>
</dbReference>
<keyword evidence="2 3" id="KW-0732">Signal</keyword>
<proteinExistence type="inferred from homology"/>
<dbReference type="Pfam" id="PF13458">
    <property type="entry name" value="Peripla_BP_6"/>
    <property type="match status" value="1"/>
</dbReference>
<feature type="domain" description="Leucine-binding protein" evidence="4">
    <location>
        <begin position="30"/>
        <end position="360"/>
    </location>
</feature>
<dbReference type="SUPFAM" id="SSF53822">
    <property type="entry name" value="Periplasmic binding protein-like I"/>
    <property type="match status" value="1"/>
</dbReference>
<feature type="signal peptide" evidence="3">
    <location>
        <begin position="1"/>
        <end position="26"/>
    </location>
</feature>
<dbReference type="InterPro" id="IPR028081">
    <property type="entry name" value="Leu-bd"/>
</dbReference>
<dbReference type="InterPro" id="IPR028082">
    <property type="entry name" value="Peripla_BP_I"/>
</dbReference>
<evidence type="ECO:0000256" key="1">
    <source>
        <dbReference type="ARBA" id="ARBA00010062"/>
    </source>
</evidence>
<accession>A0A6N1X3Z3</accession>
<evidence type="ECO:0000313" key="5">
    <source>
        <dbReference type="EMBL" id="QKV52480.1"/>
    </source>
</evidence>
<sequence length="379" mass="40294">MDSMMAAGRRAAVALACTLACMGVQAQWVVGQVAPLTGKGGTQGRAYAQGMRLHFDQVNKAGGIQGQPVQLVVVDDGGHPENTVARTRELLAKSKPVVLAGFMGNGNLAALLGSGLLEQERISLVGYQGNDTEVARAPQVFSTRAGLQDEMAKIASHLAMVGITRLALVIEQRADSDAVLQLAQTTATPAGAKLVAQLTLRNGRSQVLEVVEQLRKTDPAPQAILLVASSPATAAFVEAYRMESGTAQIYATSDSDIEQLATRLPTELMSGLSIAQVVPSPYRVSMRLNKEFRDALAAQPKSAEMTASYAMMEGYVNAKVVAEALRRAQPVNREKIAASLRNFNAQDLGGYWVTFKPGSQFGSRFVDLSIVSASGRISY</sequence>
<reference evidence="5 6" key="1">
    <citation type="submission" date="2020-06" db="EMBL/GenBank/DDBJ databases">
        <title>Acidovorax antarctica sp. nov., isolated from Corinth ice sheet soil, Antarctic Fields Peninsula.</title>
        <authorList>
            <person name="Xu Q."/>
            <person name="Peng F."/>
        </authorList>
    </citation>
    <scope>NUCLEOTIDE SEQUENCE [LARGE SCALE GENOMIC DNA]</scope>
    <source>
        <strain evidence="5 6">16-35-5</strain>
    </source>
</reference>
<organism evidence="5 6">
    <name type="scientific">Comamonas antarctica</name>
    <dbReference type="NCBI Taxonomy" id="2743470"/>
    <lineage>
        <taxon>Bacteria</taxon>
        <taxon>Pseudomonadati</taxon>
        <taxon>Pseudomonadota</taxon>
        <taxon>Betaproteobacteria</taxon>
        <taxon>Burkholderiales</taxon>
        <taxon>Comamonadaceae</taxon>
        <taxon>Comamonas</taxon>
    </lineage>
</organism>
<dbReference type="PANTHER" id="PTHR47235">
    <property type="entry name" value="BLR6548 PROTEIN"/>
    <property type="match status" value="1"/>
</dbReference>
<keyword evidence="6" id="KW-1185">Reference proteome</keyword>
<evidence type="ECO:0000259" key="4">
    <source>
        <dbReference type="Pfam" id="PF13458"/>
    </source>
</evidence>
<evidence type="ECO:0000256" key="2">
    <source>
        <dbReference type="ARBA" id="ARBA00022729"/>
    </source>
</evidence>
<gene>
    <name evidence="5" type="ORF">HUK68_05910</name>
</gene>
<evidence type="ECO:0000256" key="3">
    <source>
        <dbReference type="SAM" id="SignalP"/>
    </source>
</evidence>
<protein>
    <submittedName>
        <fullName evidence="5">ABC transporter substrate-binding protein</fullName>
    </submittedName>
</protein>
<dbReference type="AlphaFoldDB" id="A0A6N1X3Z3"/>